<comment type="cofactor">
    <cofactor evidence="1 6 7">
        <name>pyridoxal 5'-phosphate</name>
        <dbReference type="ChEBI" id="CHEBI:597326"/>
    </cofactor>
</comment>
<dbReference type="CDD" id="cd06450">
    <property type="entry name" value="DOPA_deC_like"/>
    <property type="match status" value="1"/>
</dbReference>
<gene>
    <name evidence="8" type="ORF">SAMN04489708_10463</name>
</gene>
<keyword evidence="5 7" id="KW-0456">Lyase</keyword>
<dbReference type="PANTHER" id="PTHR45677">
    <property type="entry name" value="GLUTAMATE DECARBOXYLASE-RELATED"/>
    <property type="match status" value="1"/>
</dbReference>
<accession>A0A1H0MUA3</accession>
<dbReference type="Proteomes" id="UP000199317">
    <property type="component" value="Unassembled WGS sequence"/>
</dbReference>
<evidence type="ECO:0000313" key="9">
    <source>
        <dbReference type="Proteomes" id="UP000199317"/>
    </source>
</evidence>
<dbReference type="Gene3D" id="3.40.640.10">
    <property type="entry name" value="Type I PLP-dependent aspartate aminotransferase-like (Major domain)"/>
    <property type="match status" value="1"/>
</dbReference>
<reference evidence="9" key="1">
    <citation type="submission" date="2016-10" db="EMBL/GenBank/DDBJ databases">
        <authorList>
            <person name="Varghese N."/>
            <person name="Submissions S."/>
        </authorList>
    </citation>
    <scope>NUCLEOTIDE SEQUENCE [LARGE SCALE GENOMIC DNA]</scope>
    <source>
        <strain evidence="9">DSM 17101</strain>
    </source>
</reference>
<evidence type="ECO:0000313" key="8">
    <source>
        <dbReference type="EMBL" id="SDO83710.1"/>
    </source>
</evidence>
<dbReference type="RefSeq" id="WP_225978994.1">
    <property type="nucleotide sequence ID" value="NZ_CP028290.1"/>
</dbReference>
<dbReference type="SUPFAM" id="SSF53383">
    <property type="entry name" value="PLP-dependent transferases"/>
    <property type="match status" value="1"/>
</dbReference>
<dbReference type="Gene3D" id="3.90.1150.10">
    <property type="entry name" value="Aspartate Aminotransferase, domain 1"/>
    <property type="match status" value="1"/>
</dbReference>
<comment type="similarity">
    <text evidence="2 7">Belongs to the group II decarboxylase family.</text>
</comment>
<dbReference type="GO" id="GO:0030170">
    <property type="term" value="F:pyridoxal phosphate binding"/>
    <property type="evidence" value="ECO:0007669"/>
    <property type="project" value="InterPro"/>
</dbReference>
<dbReference type="GO" id="GO:0019752">
    <property type="term" value="P:carboxylic acid metabolic process"/>
    <property type="evidence" value="ECO:0007669"/>
    <property type="project" value="InterPro"/>
</dbReference>
<evidence type="ECO:0000256" key="2">
    <source>
        <dbReference type="ARBA" id="ARBA00009533"/>
    </source>
</evidence>
<dbReference type="InterPro" id="IPR015422">
    <property type="entry name" value="PyrdxlP-dep_Trfase_small"/>
</dbReference>
<dbReference type="EMBL" id="FNJL01000004">
    <property type="protein sequence ID" value="SDO83710.1"/>
    <property type="molecule type" value="Genomic_DNA"/>
</dbReference>
<keyword evidence="4 6" id="KW-0663">Pyridoxal phosphate</keyword>
<evidence type="ECO:0000256" key="3">
    <source>
        <dbReference type="ARBA" id="ARBA00022793"/>
    </source>
</evidence>
<dbReference type="GO" id="GO:0016831">
    <property type="term" value="F:carboxy-lyase activity"/>
    <property type="evidence" value="ECO:0007669"/>
    <property type="project" value="UniProtKB-KW"/>
</dbReference>
<dbReference type="AlphaFoldDB" id="A0A1H0MUA3"/>
<dbReference type="PROSITE" id="PS00392">
    <property type="entry name" value="DDC_GAD_HDC_YDC"/>
    <property type="match status" value="1"/>
</dbReference>
<evidence type="ECO:0000256" key="7">
    <source>
        <dbReference type="RuleBase" id="RU000382"/>
    </source>
</evidence>
<name>A0A1H0MUA3_9BURK</name>
<sequence length="503" mass="55644">MTESWKEHFIRTGSGGADRYRAVMASCVEELSSLFETAARPYSGREPSDLREQVFRRDLGVQAVAPLQRVIREVRQDIAAHAIIVQHPHCIAHLHTPPLLSGIAAESFIAAQNLSMDSWDQSGSATFVEQRVVDHLCALFGYPPGADGVFTSGGTQGNIMALLTARDWFLWTYHGHQARRDGMPDFFPRLRIIASAKSHFTVDKAAFIMGLGQRGVVKVRTGNDGTIDVDELTSTVESLRQEGLIPFAVVGTAGTTDHGAIDDLQRMGEIARAHGLWFHVDGAYGSALVLGRHRHRLAGIEQADSMVADFHKLWFQPVSCGTLLFREGERFRHLLYQAEYLNRETDDLPNLVDKTISTTRRFDALKVYMMLRAVGTEVLGEMIDHLLGQAREVAEAIRCRSMFELLAEPSLTTILFRYTGPMPGTDIDDFNRRLRAELLKHGIAVLGETTVQQHAALKLTLLNPCLAAEDFDSLLDNIAAFATRASTASSRASSPHPLPCWDG</sequence>
<evidence type="ECO:0000256" key="4">
    <source>
        <dbReference type="ARBA" id="ARBA00022898"/>
    </source>
</evidence>
<evidence type="ECO:0000256" key="1">
    <source>
        <dbReference type="ARBA" id="ARBA00001933"/>
    </source>
</evidence>
<dbReference type="InterPro" id="IPR015424">
    <property type="entry name" value="PyrdxlP-dep_Trfase"/>
</dbReference>
<dbReference type="GO" id="GO:0005737">
    <property type="term" value="C:cytoplasm"/>
    <property type="evidence" value="ECO:0007669"/>
    <property type="project" value="TreeGrafter"/>
</dbReference>
<evidence type="ECO:0000256" key="5">
    <source>
        <dbReference type="ARBA" id="ARBA00023239"/>
    </source>
</evidence>
<dbReference type="Pfam" id="PF00282">
    <property type="entry name" value="Pyridoxal_deC"/>
    <property type="match status" value="1"/>
</dbReference>
<evidence type="ECO:0000256" key="6">
    <source>
        <dbReference type="PIRSR" id="PIRSR602129-50"/>
    </source>
</evidence>
<proteinExistence type="inferred from homology"/>
<dbReference type="Gene3D" id="1.20.1650.10">
    <property type="entry name" value="PLP-dependent transferases"/>
    <property type="match status" value="1"/>
</dbReference>
<organism evidence="8 9">
    <name type="scientific">Paracidovorax cattleyae</name>
    <dbReference type="NCBI Taxonomy" id="80868"/>
    <lineage>
        <taxon>Bacteria</taxon>
        <taxon>Pseudomonadati</taxon>
        <taxon>Pseudomonadota</taxon>
        <taxon>Betaproteobacteria</taxon>
        <taxon>Burkholderiales</taxon>
        <taxon>Comamonadaceae</taxon>
        <taxon>Paracidovorax</taxon>
    </lineage>
</organism>
<protein>
    <submittedName>
        <fullName evidence="8">L-2,4-diaminobutyrate decarboxylase</fullName>
    </submittedName>
</protein>
<dbReference type="InterPro" id="IPR015421">
    <property type="entry name" value="PyrdxlP-dep_Trfase_major"/>
</dbReference>
<feature type="modified residue" description="N6-(pyridoxal phosphate)lysine" evidence="6">
    <location>
        <position position="312"/>
    </location>
</feature>
<dbReference type="InterPro" id="IPR002129">
    <property type="entry name" value="PyrdxlP-dep_de-COase"/>
</dbReference>
<keyword evidence="3" id="KW-0210">Decarboxylase</keyword>
<dbReference type="PANTHER" id="PTHR45677:SF8">
    <property type="entry name" value="CYSTEINE SULFINIC ACID DECARBOXYLASE"/>
    <property type="match status" value="1"/>
</dbReference>
<dbReference type="InterPro" id="IPR021115">
    <property type="entry name" value="Pyridoxal-P_BS"/>
</dbReference>
<keyword evidence="9" id="KW-1185">Reference proteome</keyword>